<comment type="cofactor">
    <cofactor evidence="1">
        <name>FAD</name>
        <dbReference type="ChEBI" id="CHEBI:57692"/>
    </cofactor>
</comment>
<evidence type="ECO:0000313" key="11">
    <source>
        <dbReference type="Proteomes" id="UP000017048"/>
    </source>
</evidence>
<dbReference type="AlphaFoldDB" id="U5EM06"/>
<dbReference type="RefSeq" id="WP_019045952.1">
    <property type="nucleotide sequence ID" value="NZ_BAFO02000034.1"/>
</dbReference>
<dbReference type="InterPro" id="IPR012675">
    <property type="entry name" value="Beta-grasp_dom_sf"/>
</dbReference>
<dbReference type="PANTHER" id="PTHR47354">
    <property type="entry name" value="NADH OXIDOREDUCTASE HCR"/>
    <property type="match status" value="1"/>
</dbReference>
<dbReference type="STRING" id="1824.SAMN05444423_104431"/>
<dbReference type="GO" id="GO:0016491">
    <property type="term" value="F:oxidoreductase activity"/>
    <property type="evidence" value="ECO:0007669"/>
    <property type="project" value="UniProtKB-KW"/>
</dbReference>
<dbReference type="GO" id="GO:0051537">
    <property type="term" value="F:2 iron, 2 sulfur cluster binding"/>
    <property type="evidence" value="ECO:0007669"/>
    <property type="project" value="UniProtKB-KW"/>
</dbReference>
<keyword evidence="11" id="KW-1185">Reference proteome</keyword>
<dbReference type="Pfam" id="PF00111">
    <property type="entry name" value="Fer2"/>
    <property type="match status" value="1"/>
</dbReference>
<dbReference type="InterPro" id="IPR017927">
    <property type="entry name" value="FAD-bd_FR_type"/>
</dbReference>
<evidence type="ECO:0000256" key="5">
    <source>
        <dbReference type="ARBA" id="ARBA00023002"/>
    </source>
</evidence>
<dbReference type="SUPFAM" id="SSF52343">
    <property type="entry name" value="Ferredoxin reductase-like, C-terminal NADP-linked domain"/>
    <property type="match status" value="1"/>
</dbReference>
<gene>
    <name evidence="10" type="ORF">NCAST_34_04860</name>
</gene>
<evidence type="ECO:0000256" key="1">
    <source>
        <dbReference type="ARBA" id="ARBA00001974"/>
    </source>
</evidence>
<organism evidence="10 11">
    <name type="scientific">Nocardia asteroides NBRC 15531</name>
    <dbReference type="NCBI Taxonomy" id="1110697"/>
    <lineage>
        <taxon>Bacteria</taxon>
        <taxon>Bacillati</taxon>
        <taxon>Actinomycetota</taxon>
        <taxon>Actinomycetes</taxon>
        <taxon>Mycobacteriales</taxon>
        <taxon>Nocardiaceae</taxon>
        <taxon>Nocardia</taxon>
    </lineage>
</organism>
<evidence type="ECO:0000259" key="8">
    <source>
        <dbReference type="PROSITE" id="PS51085"/>
    </source>
</evidence>
<dbReference type="Proteomes" id="UP000017048">
    <property type="component" value="Unassembled WGS sequence"/>
</dbReference>
<feature type="domain" description="2Fe-2S ferredoxin-type" evidence="8">
    <location>
        <begin position="284"/>
        <end position="368"/>
    </location>
</feature>
<sequence length="368" mass="40207">MTTREIPAALPADLYGKHRHDPSLRVLDAIAGARLRWSALVNRREPNPRVDDRRFPVVVTERRIEAHDQDVVSLRLAAHDGRPLPRWRPGAHLDLELPSGRLRQYSLCGDPADERAYRIAVRRIPGGGGGSTEVHDELPVGTRFMVRGPRNAFPFAVPGHGSPSQRLHFVAGGIGITPILPMARLAHRLGVPWTMVYSGRSRDTIPFLAELESFGPHVVVRTDDEHGLPTAADLLPGVDAGTAVYACGPTPMTSAIVTAVRTMPDVELHFERFSPPPIVDGTAFEIEFASTGTVIEVPADRSALDAILEARPDQPYSCRQGFCRTCVVRVLAGEPDHREHTLTDADHAAGELLACVSRSHGERLVLDL</sequence>
<dbReference type="PROSITE" id="PS51085">
    <property type="entry name" value="2FE2S_FER_2"/>
    <property type="match status" value="1"/>
</dbReference>
<dbReference type="InterPro" id="IPR017938">
    <property type="entry name" value="Riboflavin_synthase-like_b-brl"/>
</dbReference>
<dbReference type="CDD" id="cd06185">
    <property type="entry name" value="PDR_like"/>
    <property type="match status" value="1"/>
</dbReference>
<evidence type="ECO:0000256" key="2">
    <source>
        <dbReference type="ARBA" id="ARBA00022630"/>
    </source>
</evidence>
<evidence type="ECO:0000256" key="7">
    <source>
        <dbReference type="ARBA" id="ARBA00023014"/>
    </source>
</evidence>
<dbReference type="Gene3D" id="2.40.30.10">
    <property type="entry name" value="Translation factors"/>
    <property type="match status" value="1"/>
</dbReference>
<dbReference type="Gene3D" id="3.10.20.30">
    <property type="match status" value="1"/>
</dbReference>
<protein>
    <submittedName>
        <fullName evidence="10">Oxidoreductase</fullName>
    </submittedName>
</protein>
<evidence type="ECO:0000259" key="9">
    <source>
        <dbReference type="PROSITE" id="PS51384"/>
    </source>
</evidence>
<dbReference type="Gene3D" id="3.40.50.80">
    <property type="entry name" value="Nucleotide-binding domain of ferredoxin-NADP reductase (FNR) module"/>
    <property type="match status" value="1"/>
</dbReference>
<keyword evidence="4" id="KW-0479">Metal-binding</keyword>
<feature type="domain" description="FAD-binding FR-type" evidence="9">
    <location>
        <begin position="52"/>
        <end position="156"/>
    </location>
</feature>
<evidence type="ECO:0000256" key="6">
    <source>
        <dbReference type="ARBA" id="ARBA00023004"/>
    </source>
</evidence>
<dbReference type="InterPro" id="IPR036010">
    <property type="entry name" value="2Fe-2S_ferredoxin-like_sf"/>
</dbReference>
<name>U5EM06_NOCAS</name>
<dbReference type="InterPro" id="IPR039261">
    <property type="entry name" value="FNR_nucleotide-bd"/>
</dbReference>
<evidence type="ECO:0000256" key="4">
    <source>
        <dbReference type="ARBA" id="ARBA00022723"/>
    </source>
</evidence>
<proteinExistence type="predicted"/>
<comment type="caution">
    <text evidence="10">The sequence shown here is derived from an EMBL/GenBank/DDBJ whole genome shotgun (WGS) entry which is preliminary data.</text>
</comment>
<keyword evidence="7" id="KW-0411">Iron-sulfur</keyword>
<dbReference type="PRINTS" id="PR00409">
    <property type="entry name" value="PHDIOXRDTASE"/>
</dbReference>
<keyword evidence="5" id="KW-0560">Oxidoreductase</keyword>
<dbReference type="PROSITE" id="PS51384">
    <property type="entry name" value="FAD_FR"/>
    <property type="match status" value="1"/>
</dbReference>
<keyword evidence="6" id="KW-0408">Iron</keyword>
<dbReference type="EMBL" id="BAFO02000034">
    <property type="protein sequence ID" value="GAD87358.1"/>
    <property type="molecule type" value="Genomic_DNA"/>
</dbReference>
<dbReference type="GO" id="GO:0046872">
    <property type="term" value="F:metal ion binding"/>
    <property type="evidence" value="ECO:0007669"/>
    <property type="project" value="UniProtKB-KW"/>
</dbReference>
<evidence type="ECO:0000313" key="10">
    <source>
        <dbReference type="EMBL" id="GAD87358.1"/>
    </source>
</evidence>
<evidence type="ECO:0000256" key="3">
    <source>
        <dbReference type="ARBA" id="ARBA00022714"/>
    </source>
</evidence>
<keyword evidence="2" id="KW-0285">Flavoprotein</keyword>
<reference evidence="10 11" key="1">
    <citation type="journal article" date="2014" name="BMC Genomics">
        <title>Genome based analysis of type-I polyketide synthase and nonribosomal peptide synthetase gene clusters in seven strains of five representative Nocardia species.</title>
        <authorList>
            <person name="Komaki H."/>
            <person name="Ichikawa N."/>
            <person name="Hosoyama A."/>
            <person name="Takahashi-Nakaguchi A."/>
            <person name="Matsuzawa T."/>
            <person name="Suzuki K."/>
            <person name="Fujita N."/>
            <person name="Gonoi T."/>
        </authorList>
    </citation>
    <scope>NUCLEOTIDE SEQUENCE [LARGE SCALE GENOMIC DNA]</scope>
    <source>
        <strain evidence="10 11">NBRC 15531</strain>
    </source>
</reference>
<dbReference type="SUPFAM" id="SSF63380">
    <property type="entry name" value="Riboflavin synthase domain-like"/>
    <property type="match status" value="1"/>
</dbReference>
<dbReference type="GeneID" id="91520003"/>
<dbReference type="CDD" id="cd00207">
    <property type="entry name" value="fer2"/>
    <property type="match status" value="1"/>
</dbReference>
<dbReference type="InterPro" id="IPR050415">
    <property type="entry name" value="MRET"/>
</dbReference>
<dbReference type="PANTHER" id="PTHR47354:SF1">
    <property type="entry name" value="CARNITINE MONOOXYGENASE REDUCTASE SUBUNIT"/>
    <property type="match status" value="1"/>
</dbReference>
<keyword evidence="3" id="KW-0001">2Fe-2S</keyword>
<accession>U5EM06</accession>
<dbReference type="eggNOG" id="COG1018">
    <property type="taxonomic scope" value="Bacteria"/>
</dbReference>
<dbReference type="InterPro" id="IPR001041">
    <property type="entry name" value="2Fe-2S_ferredoxin-type"/>
</dbReference>
<dbReference type="SUPFAM" id="SSF54292">
    <property type="entry name" value="2Fe-2S ferredoxin-like"/>
    <property type="match status" value="1"/>
</dbReference>